<dbReference type="AlphaFoldDB" id="A0A1Z3LTA4"/>
<evidence type="ECO:0000313" key="3">
    <source>
        <dbReference type="Proteomes" id="UP000197024"/>
    </source>
</evidence>
<name>A0A1Z3LTA4_BREDI</name>
<feature type="region of interest" description="Disordered" evidence="1">
    <location>
        <begin position="1"/>
        <end position="22"/>
    </location>
</feature>
<sequence>MPDTKPVSVSPTAVPAKRKRGRPPLPIVVHPASLWEVFEHPDDFHAALDLQIRRHGENAYRLHRAIVAAGGLTDRTTLSAWRRGVKVPETPASLKVLDIIEHRYRLEAGYLRSRLSRRRALRGLLPPEVPHAQSRRLAWHLPDDFDERSAREQEEILAWVHSTILSGGTAYHRYHSTVSKHRFALRFDGSGPLELAAPEHLRAEMDALLRFKSATLTDIGYQRSGVWGAETASQRGEHLALLFGALAAMPDDEVSGLGVPREHLTFGLLVLPSVWDWYVQWRERRRGFFTGWEREMLLLGAAFSRSQTGWVRQSPWLAERLRPIPGIVTQQDIDRVRGDWDGACDQVHRHALARSKEIERVARIHRDPFEPILPILEAASPVGEYRRITEEILNRMPDEKRYPRAAAEAVRSFLMLRLGLHLGVRQKNLRQLLLCRRGSPVTPERELENRRCGELRWSDREGGWEVFIPCVAFKNSGSAYFSKRPFRLLLPDLGGLYGWIDAYVGRHRSALLNGSRDPGTFFVKTVKVSSRDASYNQNTFYDAWRQVIQRYGIFNPYTGKGAIHGLLPHGPHSVRDVLATHVLKKTGSYEQASYAIQDTPATVADHYGRFLPQDKAALAAQVLNCVWEEAA</sequence>
<reference evidence="2 3" key="1">
    <citation type="submission" date="2017-06" db="EMBL/GenBank/DDBJ databases">
        <title>Biodegradation of gentamicin by bacterial consortia AMQD4 in synthetic medium and raw gentamicin sewage.</title>
        <authorList>
            <person name="Chang H."/>
            <person name="Feng Y."/>
            <person name="Li Z."/>
            <person name="Xue J."/>
            <person name="Cheng D."/>
        </authorList>
    </citation>
    <scope>NUCLEOTIDE SEQUENCE [LARGE SCALE GENOMIC DNA]</scope>
    <source>
        <strain evidence="2 3">BZC3</strain>
    </source>
</reference>
<accession>A0A1Z3LTA4</accession>
<dbReference type="GO" id="GO:0015074">
    <property type="term" value="P:DNA integration"/>
    <property type="evidence" value="ECO:0007669"/>
    <property type="project" value="InterPro"/>
</dbReference>
<gene>
    <name evidence="2" type="ORF">CD943_00180</name>
</gene>
<dbReference type="InterPro" id="IPR013762">
    <property type="entry name" value="Integrase-like_cat_sf"/>
</dbReference>
<proteinExistence type="predicted"/>
<dbReference type="Proteomes" id="UP000197024">
    <property type="component" value="Chromosome"/>
</dbReference>
<evidence type="ECO:0000256" key="1">
    <source>
        <dbReference type="SAM" id="MobiDB-lite"/>
    </source>
</evidence>
<dbReference type="EMBL" id="CP021995">
    <property type="protein sequence ID" value="ASD25454.1"/>
    <property type="molecule type" value="Genomic_DNA"/>
</dbReference>
<dbReference type="GO" id="GO:0003677">
    <property type="term" value="F:DNA binding"/>
    <property type="evidence" value="ECO:0007669"/>
    <property type="project" value="InterPro"/>
</dbReference>
<evidence type="ECO:0000313" key="2">
    <source>
        <dbReference type="EMBL" id="ASD25454.1"/>
    </source>
</evidence>
<dbReference type="Gene3D" id="1.10.443.10">
    <property type="entry name" value="Intergrase catalytic core"/>
    <property type="match status" value="1"/>
</dbReference>
<dbReference type="GO" id="GO:0006310">
    <property type="term" value="P:DNA recombination"/>
    <property type="evidence" value="ECO:0007669"/>
    <property type="project" value="InterPro"/>
</dbReference>
<reference evidence="2 3" key="2">
    <citation type="submission" date="2017-06" db="EMBL/GenBank/DDBJ databases">
        <authorList>
            <person name="Kim H.J."/>
            <person name="Triplett B.A."/>
        </authorList>
    </citation>
    <scope>NUCLEOTIDE SEQUENCE [LARGE SCALE GENOMIC DNA]</scope>
    <source>
        <strain evidence="2 3">BZC3</strain>
    </source>
</reference>
<protein>
    <recommendedName>
        <fullName evidence="4">Integrase</fullName>
    </recommendedName>
</protein>
<organism evidence="2 3">
    <name type="scientific">Brevundimonas diminuta</name>
    <name type="common">Pseudomonas diminuta</name>
    <dbReference type="NCBI Taxonomy" id="293"/>
    <lineage>
        <taxon>Bacteria</taxon>
        <taxon>Pseudomonadati</taxon>
        <taxon>Pseudomonadota</taxon>
        <taxon>Alphaproteobacteria</taxon>
        <taxon>Caulobacterales</taxon>
        <taxon>Caulobacteraceae</taxon>
        <taxon>Brevundimonas</taxon>
    </lineage>
</organism>
<evidence type="ECO:0008006" key="4">
    <source>
        <dbReference type="Google" id="ProtNLM"/>
    </source>
</evidence>